<protein>
    <submittedName>
        <fullName evidence="1">Uncharacterized protein</fullName>
    </submittedName>
</protein>
<evidence type="ECO:0000313" key="1">
    <source>
        <dbReference type="EMBL" id="AFI78490.1"/>
    </source>
</evidence>
<dbReference type="EMBL" id="JQ256783">
    <property type="protein sequence ID" value="AFI78490.1"/>
    <property type="molecule type" value="Genomic_DNA"/>
</dbReference>
<dbReference type="AlphaFoldDB" id="I1X4R5"/>
<sequence length="67" mass="7944">MSEKQELIRKMLKMQKKFIAYERENGVEPRDYWAGEKDHPLTGYKEEYADLATRVVDLAHTEKGSKR</sequence>
<proteinExistence type="predicted"/>
<accession>I1X4R5</accession>
<organism evidence="1">
    <name type="scientific">uncultured bacterium ws156A7</name>
    <dbReference type="NCBI Taxonomy" id="1131828"/>
    <lineage>
        <taxon>Bacteria</taxon>
        <taxon>environmental samples</taxon>
    </lineage>
</organism>
<name>I1X4R5_9BACT</name>
<gene>
    <name evidence="1" type="ORF">ws156A7_0011</name>
</gene>
<reference evidence="1" key="1">
    <citation type="journal article" date="2012" name="ISME J.">
        <title>Roseobacter clade bacteria are abundant in coastal sediments and encode a novel combination of sulfur oxidation genes.</title>
        <authorList>
            <person name="Lenk S."/>
            <person name="Moraru C."/>
            <person name="Hahnke S."/>
            <person name="Arnds J."/>
            <person name="Richter M."/>
            <person name="Kube M."/>
            <person name="Reinhardt R."/>
            <person name="Brinkhoff T."/>
            <person name="Harder J."/>
            <person name="Amann R."/>
            <person name="Mussmann M."/>
        </authorList>
    </citation>
    <scope>NUCLEOTIDE SEQUENCE</scope>
</reference>